<proteinExistence type="predicted"/>
<evidence type="ECO:0008006" key="4">
    <source>
        <dbReference type="Google" id="ProtNLM"/>
    </source>
</evidence>
<dbReference type="AlphaFoldDB" id="A0A8J2IHR7"/>
<organism evidence="2 3">
    <name type="scientific">Fusarium equiseti</name>
    <name type="common">Fusarium scirpi</name>
    <dbReference type="NCBI Taxonomy" id="61235"/>
    <lineage>
        <taxon>Eukaryota</taxon>
        <taxon>Fungi</taxon>
        <taxon>Dikarya</taxon>
        <taxon>Ascomycota</taxon>
        <taxon>Pezizomycotina</taxon>
        <taxon>Sordariomycetes</taxon>
        <taxon>Hypocreomycetidae</taxon>
        <taxon>Hypocreales</taxon>
        <taxon>Nectriaceae</taxon>
        <taxon>Fusarium</taxon>
        <taxon>Fusarium incarnatum-equiseti species complex</taxon>
    </lineage>
</organism>
<evidence type="ECO:0000313" key="2">
    <source>
        <dbReference type="EMBL" id="CAG7557546.1"/>
    </source>
</evidence>
<evidence type="ECO:0000256" key="1">
    <source>
        <dbReference type="SAM" id="MobiDB-lite"/>
    </source>
</evidence>
<dbReference type="EMBL" id="CAJSTJ010000119">
    <property type="protein sequence ID" value="CAG7557546.1"/>
    <property type="molecule type" value="Genomic_DNA"/>
</dbReference>
<reference evidence="2" key="1">
    <citation type="submission" date="2021-05" db="EMBL/GenBank/DDBJ databases">
        <authorList>
            <person name="Khan N."/>
        </authorList>
    </citation>
    <scope>NUCLEOTIDE SEQUENCE</scope>
</reference>
<protein>
    <recommendedName>
        <fullName evidence="4">F-box domain-containing protein</fullName>
    </recommendedName>
</protein>
<accession>A0A8J2IHR7</accession>
<sequence>MEEETAPTGADWSPPPLPNEIYRLIISQLDISQVNDFDDSRRTTLVAVVCSCKLFNRIGEEYLYSQSPRFFDEDEKAEGFLRSLRLQPRRALYVRSLEYGYDDLTKLSMQCSNLEELKLWRTLTLSGDLEQACKNWGSTLRLLKVRSIEEISDWIVQIMPHMTALTTLVLDRGCTSSWEDIQAIAESKAPLQQITLSGLWCSQDRSADDESERDGPEDEEADEETNEAITNMVTAHSSTLRHLGLEFTKVGPLVLESCKKAKKLRTLDFQLAYAPSAAEIDELLDACPDLTDCTGMFAFFSLRGDEWRARPMPEEEPEETFRE</sequence>
<name>A0A8J2IHR7_FUSEQ</name>
<dbReference type="Proteomes" id="UP000693738">
    <property type="component" value="Unassembled WGS sequence"/>
</dbReference>
<gene>
    <name evidence="2" type="ORF">FEQUK3_LOCUS3266</name>
</gene>
<feature type="region of interest" description="Disordered" evidence="1">
    <location>
        <begin position="203"/>
        <end position="226"/>
    </location>
</feature>
<comment type="caution">
    <text evidence="2">The sequence shown here is derived from an EMBL/GenBank/DDBJ whole genome shotgun (WGS) entry which is preliminary data.</text>
</comment>
<feature type="compositionally biased region" description="Acidic residues" evidence="1">
    <location>
        <begin position="207"/>
        <end position="226"/>
    </location>
</feature>
<evidence type="ECO:0000313" key="3">
    <source>
        <dbReference type="Proteomes" id="UP000693738"/>
    </source>
</evidence>